<dbReference type="AlphaFoldDB" id="A0A2H3C1C9"/>
<evidence type="ECO:0000313" key="1">
    <source>
        <dbReference type="EMBL" id="PBK73022.1"/>
    </source>
</evidence>
<organism evidence="1 2">
    <name type="scientific">Armillaria solidipes</name>
    <dbReference type="NCBI Taxonomy" id="1076256"/>
    <lineage>
        <taxon>Eukaryota</taxon>
        <taxon>Fungi</taxon>
        <taxon>Dikarya</taxon>
        <taxon>Basidiomycota</taxon>
        <taxon>Agaricomycotina</taxon>
        <taxon>Agaricomycetes</taxon>
        <taxon>Agaricomycetidae</taxon>
        <taxon>Agaricales</taxon>
        <taxon>Marasmiineae</taxon>
        <taxon>Physalacriaceae</taxon>
        <taxon>Armillaria</taxon>
    </lineage>
</organism>
<proteinExistence type="predicted"/>
<evidence type="ECO:0000313" key="2">
    <source>
        <dbReference type="Proteomes" id="UP000218334"/>
    </source>
</evidence>
<keyword evidence="2" id="KW-1185">Reference proteome</keyword>
<gene>
    <name evidence="1" type="ORF">ARMSODRAFT_972558</name>
</gene>
<dbReference type="EMBL" id="KZ293421">
    <property type="protein sequence ID" value="PBK73022.1"/>
    <property type="molecule type" value="Genomic_DNA"/>
</dbReference>
<protein>
    <submittedName>
        <fullName evidence="1">Uncharacterized protein</fullName>
    </submittedName>
</protein>
<reference evidence="2" key="1">
    <citation type="journal article" date="2017" name="Nat. Ecol. Evol.">
        <title>Genome expansion and lineage-specific genetic innovations in the forest pathogenic fungi Armillaria.</title>
        <authorList>
            <person name="Sipos G."/>
            <person name="Prasanna A.N."/>
            <person name="Walter M.C."/>
            <person name="O'Connor E."/>
            <person name="Balint B."/>
            <person name="Krizsan K."/>
            <person name="Kiss B."/>
            <person name="Hess J."/>
            <person name="Varga T."/>
            <person name="Slot J."/>
            <person name="Riley R."/>
            <person name="Boka B."/>
            <person name="Rigling D."/>
            <person name="Barry K."/>
            <person name="Lee J."/>
            <person name="Mihaltcheva S."/>
            <person name="LaButti K."/>
            <person name="Lipzen A."/>
            <person name="Waldron R."/>
            <person name="Moloney N.M."/>
            <person name="Sperisen C."/>
            <person name="Kredics L."/>
            <person name="Vagvoelgyi C."/>
            <person name="Patrignani A."/>
            <person name="Fitzpatrick D."/>
            <person name="Nagy I."/>
            <person name="Doyle S."/>
            <person name="Anderson J.B."/>
            <person name="Grigoriev I.V."/>
            <person name="Gueldener U."/>
            <person name="Muensterkoetter M."/>
            <person name="Nagy L.G."/>
        </authorList>
    </citation>
    <scope>NUCLEOTIDE SEQUENCE [LARGE SCALE GENOMIC DNA]</scope>
    <source>
        <strain evidence="2">28-4</strain>
    </source>
</reference>
<dbReference type="Proteomes" id="UP000218334">
    <property type="component" value="Unassembled WGS sequence"/>
</dbReference>
<sequence length="179" mass="19546">MSSLDKDFRKLRRDTQGLMLMPPTPTLPLHDWLGSLCAGVIPTLSCDVRVRAVEISPYHSTQRGESRQLTASLHVQFSHTLGQRVSGLLPSSSIKARGAQDGGKLSTGTAFSGCHTWGRFPPRVPALTAASGNSSVYSLSEFRLVLNVQLIDPTVKLRAYFHVEVGAWQGDDYELLSLP</sequence>
<name>A0A2H3C1C9_9AGAR</name>
<accession>A0A2H3C1C9</accession>